<dbReference type="Pfam" id="PF00078">
    <property type="entry name" value="RVT_1"/>
    <property type="match status" value="1"/>
</dbReference>
<keyword evidence="4" id="KW-1015">Disulfide bond</keyword>
<evidence type="ECO:0000259" key="7">
    <source>
        <dbReference type="Pfam" id="PF00078"/>
    </source>
</evidence>
<feature type="signal peptide" evidence="6">
    <location>
        <begin position="1"/>
        <end position="32"/>
    </location>
</feature>
<dbReference type="EMBL" id="JAUNZN010000003">
    <property type="protein sequence ID" value="KAK4824923.1"/>
    <property type="molecule type" value="Genomic_DNA"/>
</dbReference>
<dbReference type="CDD" id="cd01650">
    <property type="entry name" value="RT_nLTR_like"/>
    <property type="match status" value="1"/>
</dbReference>
<evidence type="ECO:0000256" key="6">
    <source>
        <dbReference type="SAM" id="SignalP"/>
    </source>
</evidence>
<gene>
    <name evidence="8" type="ORF">QYF61_021543</name>
</gene>
<evidence type="ECO:0000256" key="3">
    <source>
        <dbReference type="ARBA" id="ARBA00022525"/>
    </source>
</evidence>
<keyword evidence="9" id="KW-1185">Reference proteome</keyword>
<dbReference type="PANTHER" id="PTHR33332">
    <property type="entry name" value="REVERSE TRANSCRIPTASE DOMAIN-CONTAINING PROTEIN"/>
    <property type="match status" value="1"/>
</dbReference>
<comment type="caution">
    <text evidence="8">The sequence shown here is derived from an EMBL/GenBank/DDBJ whole genome shotgun (WGS) entry which is preliminary data.</text>
</comment>
<evidence type="ECO:0000256" key="4">
    <source>
        <dbReference type="ARBA" id="ARBA00023157"/>
    </source>
</evidence>
<accession>A0AAN7NBI9</accession>
<reference evidence="8 9" key="1">
    <citation type="journal article" date="2023" name="J. Hered.">
        <title>Chromosome-level genome of the wood stork (Mycteria americana) provides insight into avian chromosome evolution.</title>
        <authorList>
            <person name="Flamio R. Jr."/>
            <person name="Ramstad K.M."/>
        </authorList>
    </citation>
    <scope>NUCLEOTIDE SEQUENCE [LARGE SCALE GENOMIC DNA]</scope>
    <source>
        <strain evidence="8">JAX WOST 10</strain>
    </source>
</reference>
<dbReference type="InterPro" id="IPR000477">
    <property type="entry name" value="RT_dom"/>
</dbReference>
<keyword evidence="3" id="KW-0964">Secreted</keyword>
<dbReference type="GO" id="GO:0007218">
    <property type="term" value="P:neuropeptide signaling pathway"/>
    <property type="evidence" value="ECO:0007669"/>
    <property type="project" value="InterPro"/>
</dbReference>
<feature type="region of interest" description="Disordered" evidence="5">
    <location>
        <begin position="529"/>
        <end position="571"/>
    </location>
</feature>
<name>A0AAN7NBI9_MYCAM</name>
<feature type="domain" description="Reverse transcriptase" evidence="7">
    <location>
        <begin position="152"/>
        <end position="263"/>
    </location>
</feature>
<evidence type="ECO:0000313" key="8">
    <source>
        <dbReference type="EMBL" id="KAK4824923.1"/>
    </source>
</evidence>
<comment type="subcellular location">
    <subcellularLocation>
        <location evidence="1">Secreted</location>
    </subcellularLocation>
</comment>
<comment type="similarity">
    <text evidence="2">Belongs to the opioid neuropeptide precursor family.</text>
</comment>
<evidence type="ECO:0000256" key="2">
    <source>
        <dbReference type="ARBA" id="ARBA00008543"/>
    </source>
</evidence>
<sequence>MVGSSRTAAAGAAMRAVLWDLLLLCLFARARGDCRGDCLRCDRHLYRDSFDVLSLIARPVFSGYPTHELEDRDGEQNEAPIIQGAMVSDLLHHSDTHKSMGPDGIYPRVLRELAEVLTKPLSILYQQSWLTREVPVDWRLANVRTPIYKKGRKEDPGNYRPVSLTSVLGKEGPGLTNLISFYDKVTRLVDEGKAVDVVYLDFSKALDTVSHSILLEKLAAHGLDGCTLRWGSVSGPVLFNIFINDLDEGIECTLSQFADDTKLCGSVDLLRAKCWVLHLGHNNPMQRYRLGEEWLESCLVEKDLGVLVDSRLNMSQQCAQVAKKANGILACVRNSVASRTGAVIVPCFNVVSHDILEDKLPKHRVDKWAVRWTETWRTLASSLMTGMMWQMHPQQLADDAELGGVDGRPQGHAAIQRNLASLEKWAGRNLMNFNKEKSKVLPLGRNNPSPAGTKTHLTPIPASPVQVCILECEGEAVPRATWELCAAAAGRAAPRPRDLQDANDPWHDVAAAPAVPVSPLQVSELLRRREAEDEGVEPAPGAFPQPPEDISRRLGGFPRGTRGSWPAPTAKGVQKRYGGFIGVRKSARKWNNQKRFSEFLKQYLGMSPRSSEYDIAGGISEHNEI</sequence>
<dbReference type="InterPro" id="IPR006024">
    <property type="entry name" value="Opioid_neupept"/>
</dbReference>
<evidence type="ECO:0000256" key="5">
    <source>
        <dbReference type="SAM" id="MobiDB-lite"/>
    </source>
</evidence>
<protein>
    <recommendedName>
        <fullName evidence="7">Reverse transcriptase domain-containing protein</fullName>
    </recommendedName>
</protein>
<feature type="chain" id="PRO_5042900926" description="Reverse transcriptase domain-containing protein" evidence="6">
    <location>
        <begin position="33"/>
        <end position="625"/>
    </location>
</feature>
<evidence type="ECO:0000256" key="1">
    <source>
        <dbReference type="ARBA" id="ARBA00004613"/>
    </source>
</evidence>
<evidence type="ECO:0000313" key="9">
    <source>
        <dbReference type="Proteomes" id="UP001333110"/>
    </source>
</evidence>
<organism evidence="8 9">
    <name type="scientific">Mycteria americana</name>
    <name type="common">Wood stork</name>
    <dbReference type="NCBI Taxonomy" id="33587"/>
    <lineage>
        <taxon>Eukaryota</taxon>
        <taxon>Metazoa</taxon>
        <taxon>Chordata</taxon>
        <taxon>Craniata</taxon>
        <taxon>Vertebrata</taxon>
        <taxon>Euteleostomi</taxon>
        <taxon>Archelosauria</taxon>
        <taxon>Archosauria</taxon>
        <taxon>Dinosauria</taxon>
        <taxon>Saurischia</taxon>
        <taxon>Theropoda</taxon>
        <taxon>Coelurosauria</taxon>
        <taxon>Aves</taxon>
        <taxon>Neognathae</taxon>
        <taxon>Neoaves</taxon>
        <taxon>Aequornithes</taxon>
        <taxon>Ciconiiformes</taxon>
        <taxon>Ciconiidae</taxon>
        <taxon>Mycteria</taxon>
    </lineage>
</organism>
<proteinExistence type="inferred from homology"/>
<keyword evidence="6" id="KW-0732">Signal</keyword>
<dbReference type="AlphaFoldDB" id="A0AAN7NBI9"/>
<dbReference type="Pfam" id="PF01160">
    <property type="entry name" value="Opiods_neuropep"/>
    <property type="match status" value="1"/>
</dbReference>
<dbReference type="Proteomes" id="UP001333110">
    <property type="component" value="Unassembled WGS sequence"/>
</dbReference>
<dbReference type="GO" id="GO:0005576">
    <property type="term" value="C:extracellular region"/>
    <property type="evidence" value="ECO:0007669"/>
    <property type="project" value="UniProtKB-SubCell"/>
</dbReference>